<dbReference type="CDD" id="cd00130">
    <property type="entry name" value="PAS"/>
    <property type="match status" value="4"/>
</dbReference>
<feature type="domain" description="PAC" evidence="9">
    <location>
        <begin position="576"/>
        <end position="628"/>
    </location>
</feature>
<evidence type="ECO:0000259" key="8">
    <source>
        <dbReference type="PROSITE" id="PS50112"/>
    </source>
</evidence>
<evidence type="ECO:0000256" key="5">
    <source>
        <dbReference type="ARBA" id="ARBA00023163"/>
    </source>
</evidence>
<feature type="domain" description="PAS" evidence="8">
    <location>
        <begin position="13"/>
        <end position="56"/>
    </location>
</feature>
<evidence type="ECO:0000256" key="6">
    <source>
        <dbReference type="SAM" id="Coils"/>
    </source>
</evidence>
<dbReference type="SUPFAM" id="SSF52540">
    <property type="entry name" value="P-loop containing nucleoside triphosphate hydrolases"/>
    <property type="match status" value="1"/>
</dbReference>
<dbReference type="SMART" id="SM00091">
    <property type="entry name" value="PAS"/>
    <property type="match status" value="4"/>
</dbReference>
<feature type="domain" description="Sigma-54 factor interaction" evidence="7">
    <location>
        <begin position="667"/>
        <end position="896"/>
    </location>
</feature>
<dbReference type="Proteomes" id="UP001610104">
    <property type="component" value="Unassembled WGS sequence"/>
</dbReference>
<dbReference type="InterPro" id="IPR025662">
    <property type="entry name" value="Sigma_54_int_dom_ATP-bd_1"/>
</dbReference>
<feature type="coiled-coil region" evidence="6">
    <location>
        <begin position="626"/>
        <end position="653"/>
    </location>
</feature>
<sequence>MEKKFISQIDFTIDNISDGFVSLDNDWCYTFINKKAGEFLGRKPSSLIGKNIWTEFPDGVGLPFYHAYYKAAETQETQYLKDYYEPLGRWFDNRIYPSKEGLSIYFTDITENKIAKDIILQKERELNIIYETLIQPIFILKVEETNQFKFISVNNSFLNILNISEKEIINKSINDIVPELSLSLVLGKYKDAIQSKKTIQWEETIPYKTGVKTAIITISPLLDSKENCTHLVGIIYDITERKKAEEQIVKSEKYLENIINNIGDPIFVKDDQSHLLLVNDAFCKIFKLEKKDIIGKTLAENVTPEEKSIFFSIDKQVISTGVENINEETLTINNEETKIISTKKTRFIDDNNNKYLIGIIRDITSRKQAELLLQENEKSLLEAQKIAKIGSYNLNLKTQTATTSITFNEIVGLDANSVLTFDLWRTITHPEDIPNNQKVLEKCIRTGEKFDLEYKIFTKNKRELKWIHGLGEVIYSNGEAINFFGTIQDITDRKKIELDLKYAKDFSEGLILTMAEGLAIVDLKGISLDVNKALCDMTGFTKEELLGIKAPFPYWPSESYEEINLAFEKTIKGEDNRFHFNFMRKNGERFPVSLCAKPLKDKDDNTVAFFATVQDLTEQIKAEHKIIQANLELSNANIELSALRNQLEQENIYLRNELDLVFNYEEMVYGSAEFSNVLSEVEKVALTSATVLLLGESGTGKELLARAVHKISLRSNKPLIKVNCSAIPRELIESELFGHKKGSFTGASSDKIGKFELADGGTLFLDEIGELPLDMQPKILRFLQEGEIEVVGGTGTRKLDVRIIAATNRNLKEAIEKKQFREDLYFRLNVFPIVIPPLRERIDDIPLLVEHFVDKFNKAYTKNIKYISDAAMAKLKAYNWPGNVRELENLIERASILSNDETLVIPGFETEPQKSKLSIKKTKNLSLDAIQRNHIVSVLERCDWKISGPNGASILLGLKPSTLRDKMSKLGIKKQ</sequence>
<evidence type="ECO:0000259" key="9">
    <source>
        <dbReference type="PROSITE" id="PS50113"/>
    </source>
</evidence>
<dbReference type="Pfam" id="PF13426">
    <property type="entry name" value="PAS_9"/>
    <property type="match status" value="2"/>
</dbReference>
<dbReference type="PROSITE" id="PS50113">
    <property type="entry name" value="PAC"/>
    <property type="match status" value="3"/>
</dbReference>
<protein>
    <submittedName>
        <fullName evidence="10">Sigma 54-interacting transcriptional regulator</fullName>
    </submittedName>
</protein>
<dbReference type="CDD" id="cd00009">
    <property type="entry name" value="AAA"/>
    <property type="match status" value="1"/>
</dbReference>
<dbReference type="InterPro" id="IPR027417">
    <property type="entry name" value="P-loop_NTPase"/>
</dbReference>
<dbReference type="PROSITE" id="PS50112">
    <property type="entry name" value="PAS"/>
    <property type="match status" value="4"/>
</dbReference>
<keyword evidence="2" id="KW-0067">ATP-binding</keyword>
<dbReference type="InterPro" id="IPR003593">
    <property type="entry name" value="AAA+_ATPase"/>
</dbReference>
<dbReference type="InterPro" id="IPR025944">
    <property type="entry name" value="Sigma_54_int_dom_CS"/>
</dbReference>
<dbReference type="InterPro" id="IPR058031">
    <property type="entry name" value="AAA_lid_NorR"/>
</dbReference>
<dbReference type="Gene3D" id="3.30.450.20">
    <property type="entry name" value="PAS domain"/>
    <property type="match status" value="5"/>
</dbReference>
<evidence type="ECO:0000313" key="10">
    <source>
        <dbReference type="EMBL" id="MFH6769055.1"/>
    </source>
</evidence>
<comment type="caution">
    <text evidence="10">The sequence shown here is derived from an EMBL/GenBank/DDBJ whole genome shotgun (WGS) entry which is preliminary data.</text>
</comment>
<keyword evidence="4" id="KW-0238">DNA-binding</keyword>
<feature type="domain" description="PAC" evidence="9">
    <location>
        <begin position="450"/>
        <end position="502"/>
    </location>
</feature>
<dbReference type="InterPro" id="IPR000700">
    <property type="entry name" value="PAS-assoc_C"/>
</dbReference>
<keyword evidence="3" id="KW-0805">Transcription regulation</keyword>
<reference evidence="10 11" key="1">
    <citation type="submission" date="2024-02" db="EMBL/GenBank/DDBJ databases">
        <title>A Gaetbulibacter species isolated from tidal flats and genomic insights of their niches.</title>
        <authorList>
            <person name="Ye Y."/>
        </authorList>
    </citation>
    <scope>NUCLEOTIDE SEQUENCE [LARGE SCALE GENOMIC DNA]</scope>
    <source>
        <strain evidence="10 11">KEM-8</strain>
    </source>
</reference>
<dbReference type="RefSeq" id="WP_395438301.1">
    <property type="nucleotide sequence ID" value="NZ_JBAWKC010000003.1"/>
</dbReference>
<keyword evidence="6" id="KW-0175">Coiled coil</keyword>
<dbReference type="InterPro" id="IPR001610">
    <property type="entry name" value="PAC"/>
</dbReference>
<feature type="domain" description="PAS" evidence="8">
    <location>
        <begin position="503"/>
        <end position="574"/>
    </location>
</feature>
<dbReference type="NCBIfam" id="TIGR00229">
    <property type="entry name" value="sensory_box"/>
    <property type="match status" value="4"/>
</dbReference>
<dbReference type="SMART" id="SM00086">
    <property type="entry name" value="PAC"/>
    <property type="match status" value="3"/>
</dbReference>
<evidence type="ECO:0000256" key="2">
    <source>
        <dbReference type="ARBA" id="ARBA00022840"/>
    </source>
</evidence>
<keyword evidence="1" id="KW-0547">Nucleotide-binding</keyword>
<dbReference type="Gene3D" id="3.40.50.300">
    <property type="entry name" value="P-loop containing nucleotide triphosphate hydrolases"/>
    <property type="match status" value="1"/>
</dbReference>
<evidence type="ECO:0000313" key="11">
    <source>
        <dbReference type="Proteomes" id="UP001610104"/>
    </source>
</evidence>
<proteinExistence type="predicted"/>
<dbReference type="PROSITE" id="PS00675">
    <property type="entry name" value="SIGMA54_INTERACT_1"/>
    <property type="match status" value="1"/>
</dbReference>
<dbReference type="SMART" id="SM00382">
    <property type="entry name" value="AAA"/>
    <property type="match status" value="1"/>
</dbReference>
<dbReference type="Gene3D" id="1.10.10.60">
    <property type="entry name" value="Homeodomain-like"/>
    <property type="match status" value="1"/>
</dbReference>
<dbReference type="InterPro" id="IPR035965">
    <property type="entry name" value="PAS-like_dom_sf"/>
</dbReference>
<dbReference type="PROSITE" id="PS00688">
    <property type="entry name" value="SIGMA54_INTERACT_3"/>
    <property type="match status" value="1"/>
</dbReference>
<gene>
    <name evidence="10" type="ORF">V8G56_09945</name>
</gene>
<dbReference type="PANTHER" id="PTHR32071:SF117">
    <property type="entry name" value="PTS-DEPENDENT DIHYDROXYACETONE KINASE OPERON REGULATORY PROTEIN-RELATED"/>
    <property type="match status" value="1"/>
</dbReference>
<dbReference type="Gene3D" id="1.10.8.60">
    <property type="match status" value="1"/>
</dbReference>
<dbReference type="Pfam" id="PF08448">
    <property type="entry name" value="PAS_4"/>
    <property type="match status" value="2"/>
</dbReference>
<evidence type="ECO:0000259" key="7">
    <source>
        <dbReference type="PROSITE" id="PS50045"/>
    </source>
</evidence>
<dbReference type="PANTHER" id="PTHR32071">
    <property type="entry name" value="TRANSCRIPTIONAL REGULATORY PROTEIN"/>
    <property type="match status" value="1"/>
</dbReference>
<dbReference type="Gene3D" id="2.10.70.100">
    <property type="match status" value="1"/>
</dbReference>
<dbReference type="InterPro" id="IPR025943">
    <property type="entry name" value="Sigma_54_int_dom_ATP-bd_2"/>
</dbReference>
<dbReference type="Pfam" id="PF25601">
    <property type="entry name" value="AAA_lid_14"/>
    <property type="match status" value="1"/>
</dbReference>
<keyword evidence="11" id="KW-1185">Reference proteome</keyword>
<dbReference type="EMBL" id="JBAWKC010000003">
    <property type="protein sequence ID" value="MFH6769055.1"/>
    <property type="molecule type" value="Genomic_DNA"/>
</dbReference>
<feature type="domain" description="PAS" evidence="8">
    <location>
        <begin position="122"/>
        <end position="196"/>
    </location>
</feature>
<dbReference type="Pfam" id="PF08447">
    <property type="entry name" value="PAS_3"/>
    <property type="match status" value="1"/>
</dbReference>
<dbReference type="InterPro" id="IPR000014">
    <property type="entry name" value="PAS"/>
</dbReference>
<organism evidence="10 11">
    <name type="scientific">Gaetbulibacter aquiaggeris</name>
    <dbReference type="NCBI Taxonomy" id="1735373"/>
    <lineage>
        <taxon>Bacteria</taxon>
        <taxon>Pseudomonadati</taxon>
        <taxon>Bacteroidota</taxon>
        <taxon>Flavobacteriia</taxon>
        <taxon>Flavobacteriales</taxon>
        <taxon>Flavobacteriaceae</taxon>
        <taxon>Gaetbulibacter</taxon>
    </lineage>
</organism>
<accession>A0ABW7MQY5</accession>
<keyword evidence="5" id="KW-0804">Transcription</keyword>
<name>A0ABW7MQY5_9FLAO</name>
<dbReference type="InterPro" id="IPR013656">
    <property type="entry name" value="PAS_4"/>
</dbReference>
<dbReference type="Pfam" id="PF00158">
    <property type="entry name" value="Sigma54_activat"/>
    <property type="match status" value="1"/>
</dbReference>
<evidence type="ECO:0000256" key="3">
    <source>
        <dbReference type="ARBA" id="ARBA00023015"/>
    </source>
</evidence>
<feature type="domain" description="PAS" evidence="8">
    <location>
        <begin position="251"/>
        <end position="321"/>
    </location>
</feature>
<dbReference type="SUPFAM" id="SSF55785">
    <property type="entry name" value="PYP-like sensor domain (PAS domain)"/>
    <property type="match status" value="5"/>
</dbReference>
<dbReference type="PROSITE" id="PS00676">
    <property type="entry name" value="SIGMA54_INTERACT_2"/>
    <property type="match status" value="1"/>
</dbReference>
<dbReference type="InterPro" id="IPR002078">
    <property type="entry name" value="Sigma_54_int"/>
</dbReference>
<dbReference type="InterPro" id="IPR013655">
    <property type="entry name" value="PAS_fold_3"/>
</dbReference>
<evidence type="ECO:0000256" key="1">
    <source>
        <dbReference type="ARBA" id="ARBA00022741"/>
    </source>
</evidence>
<feature type="domain" description="PAC" evidence="9">
    <location>
        <begin position="199"/>
        <end position="250"/>
    </location>
</feature>
<evidence type="ECO:0000256" key="4">
    <source>
        <dbReference type="ARBA" id="ARBA00023125"/>
    </source>
</evidence>
<dbReference type="PROSITE" id="PS50045">
    <property type="entry name" value="SIGMA54_INTERACT_4"/>
    <property type="match status" value="1"/>
</dbReference>